<sequence length="89" mass="9250">MTNHTSLDMVTTRFAGPIYNTSLDTANSCVLQLCDLLFSTTLWWQHSFSTGSKGSSTGTAAGSSSTNGAGRLVASSALFALLGVVVVFL</sequence>
<reference evidence="3" key="2">
    <citation type="submission" date="2015-01" db="EMBL/GenBank/DDBJ databases">
        <title>Evolutionary Origins and Diversification of the Mycorrhizal Mutualists.</title>
        <authorList>
            <consortium name="DOE Joint Genome Institute"/>
            <consortium name="Mycorrhizal Genomics Consortium"/>
            <person name="Kohler A."/>
            <person name="Kuo A."/>
            <person name="Nagy L.G."/>
            <person name="Floudas D."/>
            <person name="Copeland A."/>
            <person name="Barry K.W."/>
            <person name="Cichocki N."/>
            <person name="Veneault-Fourrey C."/>
            <person name="LaButti K."/>
            <person name="Lindquist E.A."/>
            <person name="Lipzen A."/>
            <person name="Lundell T."/>
            <person name="Morin E."/>
            <person name="Murat C."/>
            <person name="Riley R."/>
            <person name="Ohm R."/>
            <person name="Sun H."/>
            <person name="Tunlid A."/>
            <person name="Henrissat B."/>
            <person name="Grigoriev I.V."/>
            <person name="Hibbett D.S."/>
            <person name="Martin F."/>
        </authorList>
    </citation>
    <scope>NUCLEOTIDE SEQUENCE [LARGE SCALE GENOMIC DNA]</scope>
    <source>
        <strain evidence="3">F 1598</strain>
    </source>
</reference>
<reference evidence="2 3" key="1">
    <citation type="submission" date="2014-04" db="EMBL/GenBank/DDBJ databases">
        <authorList>
            <consortium name="DOE Joint Genome Institute"/>
            <person name="Kuo A."/>
            <person name="Tarkka M."/>
            <person name="Buscot F."/>
            <person name="Kohler A."/>
            <person name="Nagy L.G."/>
            <person name="Floudas D."/>
            <person name="Copeland A."/>
            <person name="Barry K.W."/>
            <person name="Cichocki N."/>
            <person name="Veneault-Fourrey C."/>
            <person name="LaButti K."/>
            <person name="Lindquist E.A."/>
            <person name="Lipzen A."/>
            <person name="Lundell T."/>
            <person name="Morin E."/>
            <person name="Murat C."/>
            <person name="Sun H."/>
            <person name="Tunlid A."/>
            <person name="Henrissat B."/>
            <person name="Grigoriev I.V."/>
            <person name="Hibbett D.S."/>
            <person name="Martin F."/>
            <person name="Nordberg H.P."/>
            <person name="Cantor M.N."/>
            <person name="Hua S.X."/>
        </authorList>
    </citation>
    <scope>NUCLEOTIDE SEQUENCE [LARGE SCALE GENOMIC DNA]</scope>
    <source>
        <strain evidence="2 3">F 1598</strain>
    </source>
</reference>
<protein>
    <submittedName>
        <fullName evidence="2">Uncharacterized protein</fullName>
    </submittedName>
</protein>
<feature type="transmembrane region" description="Helical" evidence="1">
    <location>
        <begin position="69"/>
        <end position="88"/>
    </location>
</feature>
<keyword evidence="1" id="KW-0472">Membrane</keyword>
<dbReference type="EMBL" id="KN832974">
    <property type="protein sequence ID" value="KIM89739.1"/>
    <property type="molecule type" value="Genomic_DNA"/>
</dbReference>
<proteinExistence type="predicted"/>
<accession>A0A0C3GDF3</accession>
<name>A0A0C3GDF3_PILCF</name>
<organism evidence="2 3">
    <name type="scientific">Piloderma croceum (strain F 1598)</name>
    <dbReference type="NCBI Taxonomy" id="765440"/>
    <lineage>
        <taxon>Eukaryota</taxon>
        <taxon>Fungi</taxon>
        <taxon>Dikarya</taxon>
        <taxon>Basidiomycota</taxon>
        <taxon>Agaricomycotina</taxon>
        <taxon>Agaricomycetes</taxon>
        <taxon>Agaricomycetidae</taxon>
        <taxon>Atheliales</taxon>
        <taxon>Atheliaceae</taxon>
        <taxon>Piloderma</taxon>
    </lineage>
</organism>
<evidence type="ECO:0000256" key="1">
    <source>
        <dbReference type="SAM" id="Phobius"/>
    </source>
</evidence>
<dbReference type="HOGENOM" id="CLU_2455505_0_0_1"/>
<dbReference type="Proteomes" id="UP000054166">
    <property type="component" value="Unassembled WGS sequence"/>
</dbReference>
<evidence type="ECO:0000313" key="3">
    <source>
        <dbReference type="Proteomes" id="UP000054166"/>
    </source>
</evidence>
<keyword evidence="1" id="KW-1133">Transmembrane helix</keyword>
<dbReference type="InParanoid" id="A0A0C3GDF3"/>
<evidence type="ECO:0000313" key="2">
    <source>
        <dbReference type="EMBL" id="KIM89739.1"/>
    </source>
</evidence>
<keyword evidence="1" id="KW-0812">Transmembrane</keyword>
<dbReference type="AlphaFoldDB" id="A0A0C3GDF3"/>
<keyword evidence="3" id="KW-1185">Reference proteome</keyword>
<gene>
    <name evidence="2" type="ORF">PILCRDRAFT_194705</name>
</gene>